<evidence type="ECO:0000256" key="1">
    <source>
        <dbReference type="SAM" id="MobiDB-lite"/>
    </source>
</evidence>
<dbReference type="Proteomes" id="UP000751190">
    <property type="component" value="Unassembled WGS sequence"/>
</dbReference>
<dbReference type="AlphaFoldDB" id="A0A8J5X3H7"/>
<comment type="caution">
    <text evidence="2">The sequence shown here is derived from an EMBL/GenBank/DDBJ whole genome shotgun (WGS) entry which is preliminary data.</text>
</comment>
<dbReference type="EMBL" id="JAGTXO010000070">
    <property type="protein sequence ID" value="KAG8457411.1"/>
    <property type="molecule type" value="Genomic_DNA"/>
</dbReference>
<name>A0A8J5X3H7_DIALT</name>
<evidence type="ECO:0000313" key="3">
    <source>
        <dbReference type="Proteomes" id="UP000751190"/>
    </source>
</evidence>
<dbReference type="OrthoDB" id="10673682at2759"/>
<keyword evidence="3" id="KW-1185">Reference proteome</keyword>
<organism evidence="2 3">
    <name type="scientific">Diacronema lutheri</name>
    <name type="common">Unicellular marine alga</name>
    <name type="synonym">Monochrysis lutheri</name>
    <dbReference type="NCBI Taxonomy" id="2081491"/>
    <lineage>
        <taxon>Eukaryota</taxon>
        <taxon>Haptista</taxon>
        <taxon>Haptophyta</taxon>
        <taxon>Pavlovophyceae</taxon>
        <taxon>Pavlovales</taxon>
        <taxon>Pavlovaceae</taxon>
        <taxon>Diacronema</taxon>
    </lineage>
</organism>
<proteinExistence type="predicted"/>
<feature type="region of interest" description="Disordered" evidence="1">
    <location>
        <begin position="425"/>
        <end position="460"/>
    </location>
</feature>
<accession>A0A8J5X3H7</accession>
<reference evidence="2" key="1">
    <citation type="submission" date="2021-05" db="EMBL/GenBank/DDBJ databases">
        <title>The genome of the haptophyte Pavlova lutheri (Diacronema luteri, Pavlovales) - a model for lipid biosynthesis in eukaryotic algae.</title>
        <authorList>
            <person name="Hulatt C.J."/>
            <person name="Posewitz M.C."/>
        </authorList>
    </citation>
    <scope>NUCLEOTIDE SEQUENCE</scope>
    <source>
        <strain evidence="2">NIVA-4/92</strain>
    </source>
</reference>
<gene>
    <name evidence="2" type="ORF">KFE25_011266</name>
</gene>
<feature type="compositionally biased region" description="Low complexity" evidence="1">
    <location>
        <begin position="425"/>
        <end position="451"/>
    </location>
</feature>
<protein>
    <submittedName>
        <fullName evidence="2">Uncharacterized protein</fullName>
    </submittedName>
</protein>
<evidence type="ECO:0000313" key="2">
    <source>
        <dbReference type="EMBL" id="KAG8457411.1"/>
    </source>
</evidence>
<sequence length="460" mass="46949">MKGVAMRAARDVPRERPEALSRALDELRTGNELLATRVDELHALALGSHAAAVRARGCVLTTCAARARAAGAAGALRAWWLAARALCALYDARTAVLARLLARAALPPAGALEVWADGARAFARDARALAAARGEALERVAHVLAAGRLVRACNLWRYAAAALRATADERAAELARARASSGARAAALRGALGALWGERGAAAVAAAVAMADAGGAALSGQPLVLAADEDDEPDGRVVVLSEARALALGSALAMRAHAERLAARVFRAWADMATLRLADRERAVSRELKVSVYVLYEACRQLHAEAQLRATSGDAAVARSMASKLIAQRRADSSATSALLGSLSAQEAAVRRLAGAALRAQHRGAAGAANAACGMQPCATTCHGWPGGAGPGSGPGRRACAHETSGGHAVPSAFPLAPSAEGAPALGRAARAADSAGGATAYRSFRRSVVPRSPPAAPPR</sequence>